<sequence length="1271" mass="132805">MTASEGRVGVVKGGRRGSRRPRYGVMRREAGRFARVPAALVLALSAAVVALAPAGAAEGSPVATSAVPALTRATFADPPASVRPKYRWWQPLAYTEDGELAAELDQIKKAGGGGAEVAPFSVEGTGNNTNPFLEKYGWGTPLWAQKTRTMLAAAKKEGLGLDFTIGPRWPATVPTVNDVNDPAAQQQIVFSHEFDRGGTSRSGPLPANLNVAPPAGAKKTLIAALIAKCADAGCADSSSAPRLLERSSVTDVTAKVDAQGDLSIDLPGDANSTYALIAFYRTPTGQSLSGYTATGTNYALDTFGAAGAKATTDFYDQHILTPDVRKLLAQLGTSDLFEDSLELGSTQKWTPDMVAQWRKLRGYSPIDVLPALAGAGDQGITDRPYFDFGDGLGARVRTDYRQTLSDLYIANRLDVLRQWAHKHHMGTRIQPYGIPVDISDAASHIDVPEGESLAFGQSTGAYSNVQDYRVVATGAHLSGQPVVSDECCAFSGAVWGSTAGAGSDASNLQAVYRGFAGGVNQLVWHGFPYLTRGPQGAGAQEVWPGMTYGGNTSYSEAWGAKGGPNWADYRSINDNLSRMQLVLRQGDPRFDLAVYWQDFGLNGTGTTGSGANKLIQSSSALASSGYTYEYLSPAQLRRKDASYTRGTLFGDGSAYHAVLLNDQTTMPVDAAQKLLELARRGLPVVIVGDLPSTVPGAADAAAQDAKLRSVVARLTAQRSVVRVASEADAPAALKRLSVTPAATPSSDSGAILDVRRHAGSTDYYYLYNQTNTATAQALTLTGDGVPYRLDTWTGQITPITNYTSGHGTVTVPVRLAGNDAEVIAVTPRHDATFRGAPGRKDAPGTASASSGTPKPVALGDWSLSVDAWGPGASDLPGDTAHTKLGPVTLKAGSDGRLPAWSAITPANGYSADLKDVSGRGTYTAHVTLGEEWKGVSGANLDLGTPVDTVTVNVNGHDLPSLDQADLRHVEVGRYLRPGDNTITVRVASTLLNAVRVAPGTGASSRAPMDYGLFGPVTLTPYAGGQPLLTVSALETSLPLAKGGYNRATVLVHNGSGRSVGVTLSASAASGITATPQKDRTTVPAGGSVTVPVDLRDSGVATGTDTLTVTARSDTGPTSTTTVALRHSDDLALNPGGTPFPRVIADASQDRYPAALAVDGSASTFWVSWGRAAGQGPTESRPVRYGLDFGAAVGIGSVTVGGRSNYGPRDYDIQVSSDGRNWRTVATASDTPKAGGTTTFTPVQARYLRLSVTKSWDATNANVQMSGLTVRP</sequence>
<dbReference type="InterPro" id="IPR000421">
    <property type="entry name" value="FA58C"/>
</dbReference>
<dbReference type="PROSITE" id="PS50022">
    <property type="entry name" value="FA58C_3"/>
    <property type="match status" value="1"/>
</dbReference>
<evidence type="ECO:0000259" key="2">
    <source>
        <dbReference type="PROSITE" id="PS50022"/>
    </source>
</evidence>
<dbReference type="Pfam" id="PF00754">
    <property type="entry name" value="F5_F8_type_C"/>
    <property type="match status" value="1"/>
</dbReference>
<comment type="caution">
    <text evidence="3">The sequence shown here is derived from an EMBL/GenBank/DDBJ whole genome shotgun (WGS) entry which is preliminary data.</text>
</comment>
<feature type="domain" description="F5/8 type C" evidence="2">
    <location>
        <begin position="1125"/>
        <end position="1267"/>
    </location>
</feature>
<gene>
    <name evidence="3" type="ORF">GCM10023191_065600</name>
</gene>
<proteinExistence type="predicted"/>
<dbReference type="Gene3D" id="2.60.120.260">
    <property type="entry name" value="Galactose-binding domain-like"/>
    <property type="match status" value="2"/>
</dbReference>
<protein>
    <recommendedName>
        <fullName evidence="2">F5/8 type C domain-containing protein</fullName>
    </recommendedName>
</protein>
<evidence type="ECO:0000256" key="1">
    <source>
        <dbReference type="SAM" id="MobiDB-lite"/>
    </source>
</evidence>
<keyword evidence="4" id="KW-1185">Reference proteome</keyword>
<organism evidence="3 4">
    <name type="scientific">Actinoallomurus oryzae</name>
    <dbReference type="NCBI Taxonomy" id="502180"/>
    <lineage>
        <taxon>Bacteria</taxon>
        <taxon>Bacillati</taxon>
        <taxon>Actinomycetota</taxon>
        <taxon>Actinomycetes</taxon>
        <taxon>Streptosporangiales</taxon>
        <taxon>Thermomonosporaceae</taxon>
        <taxon>Actinoallomurus</taxon>
    </lineage>
</organism>
<accession>A0ABP8QTG9</accession>
<feature type="region of interest" description="Disordered" evidence="1">
    <location>
        <begin position="831"/>
        <end position="855"/>
    </location>
</feature>
<dbReference type="PANTHER" id="PTHR36848">
    <property type="entry name" value="DNA-BINDING PROTEIN (PUTATIVE SECRETED PROTEIN)-RELATED"/>
    <property type="match status" value="1"/>
</dbReference>
<dbReference type="Proteomes" id="UP001500503">
    <property type="component" value="Unassembled WGS sequence"/>
</dbReference>
<evidence type="ECO:0000313" key="4">
    <source>
        <dbReference type="Proteomes" id="UP001500503"/>
    </source>
</evidence>
<feature type="region of interest" description="Disordered" evidence="1">
    <location>
        <begin position="1"/>
        <end position="21"/>
    </location>
</feature>
<dbReference type="EMBL" id="BAABHF010000040">
    <property type="protein sequence ID" value="GAA4507323.1"/>
    <property type="molecule type" value="Genomic_DNA"/>
</dbReference>
<evidence type="ECO:0000313" key="3">
    <source>
        <dbReference type="EMBL" id="GAA4507323.1"/>
    </source>
</evidence>
<dbReference type="InterPro" id="IPR053161">
    <property type="entry name" value="Ulvan_degrading_GH"/>
</dbReference>
<feature type="compositionally biased region" description="Basic and acidic residues" evidence="1">
    <location>
        <begin position="831"/>
        <end position="842"/>
    </location>
</feature>
<feature type="compositionally biased region" description="Low complexity" evidence="1">
    <location>
        <begin position="1"/>
        <end position="10"/>
    </location>
</feature>
<dbReference type="Pfam" id="PF17132">
    <property type="entry name" value="Glyco_hydro_106"/>
    <property type="match status" value="1"/>
</dbReference>
<name>A0ABP8QTG9_9ACTN</name>
<reference evidence="4" key="1">
    <citation type="journal article" date="2019" name="Int. J. Syst. Evol. Microbiol.">
        <title>The Global Catalogue of Microorganisms (GCM) 10K type strain sequencing project: providing services to taxonomists for standard genome sequencing and annotation.</title>
        <authorList>
            <consortium name="The Broad Institute Genomics Platform"/>
            <consortium name="The Broad Institute Genome Sequencing Center for Infectious Disease"/>
            <person name="Wu L."/>
            <person name="Ma J."/>
        </authorList>
    </citation>
    <scope>NUCLEOTIDE SEQUENCE [LARGE SCALE GENOMIC DNA]</scope>
    <source>
        <strain evidence="4">JCM 17933</strain>
    </source>
</reference>
<dbReference type="InterPro" id="IPR008979">
    <property type="entry name" value="Galactose-bd-like_sf"/>
</dbReference>
<dbReference type="SUPFAM" id="SSF49785">
    <property type="entry name" value="Galactose-binding domain-like"/>
    <property type="match status" value="2"/>
</dbReference>
<dbReference type="PANTHER" id="PTHR36848:SF2">
    <property type="entry name" value="SECRETED PROTEIN"/>
    <property type="match status" value="1"/>
</dbReference>